<comment type="subcellular location">
    <subcellularLocation>
        <location evidence="1 7">Cell outer membrane</location>
    </subcellularLocation>
</comment>
<keyword evidence="4" id="KW-0408">Iron</keyword>
<keyword evidence="2" id="KW-0813">Transport</keyword>
<dbReference type="GO" id="GO:0009279">
    <property type="term" value="C:cell outer membrane"/>
    <property type="evidence" value="ECO:0007669"/>
    <property type="project" value="UniProtKB-SubCell"/>
</dbReference>
<dbReference type="Pfam" id="PF00593">
    <property type="entry name" value="TonB_dep_Rec_b-barrel"/>
    <property type="match status" value="1"/>
</dbReference>
<dbReference type="Pfam" id="PF07715">
    <property type="entry name" value="Plug"/>
    <property type="match status" value="1"/>
</dbReference>
<dbReference type="Gene3D" id="2.170.130.10">
    <property type="entry name" value="TonB-dependent receptor, plug domain"/>
    <property type="match status" value="1"/>
</dbReference>
<dbReference type="NCBIfam" id="TIGR01782">
    <property type="entry name" value="TonB-Xanth-Caul"/>
    <property type="match status" value="1"/>
</dbReference>
<dbReference type="PANTHER" id="PTHR40980:SF3">
    <property type="entry name" value="TONB-DEPENDENT RECEPTOR-LIKE BETA-BARREL DOMAIN-CONTAINING PROTEIN"/>
    <property type="match status" value="1"/>
</dbReference>
<dbReference type="AlphaFoldDB" id="A0A7W6A1D6"/>
<keyword evidence="3" id="KW-0410">Iron transport</keyword>
<evidence type="ECO:0000259" key="8">
    <source>
        <dbReference type="SMART" id="SM00965"/>
    </source>
</evidence>
<dbReference type="InterPro" id="IPR037066">
    <property type="entry name" value="Plug_dom_sf"/>
</dbReference>
<reference evidence="9 10" key="1">
    <citation type="submission" date="2020-08" db="EMBL/GenBank/DDBJ databases">
        <title>Genomic Encyclopedia of Type Strains, Phase IV (KMG-IV): sequencing the most valuable type-strain genomes for metagenomic binning, comparative biology and taxonomic classification.</title>
        <authorList>
            <person name="Goeker M."/>
        </authorList>
    </citation>
    <scope>NUCLEOTIDE SEQUENCE [LARGE SCALE GENOMIC DNA]</scope>
    <source>
        <strain evidence="9 10">DSM 14878</strain>
    </source>
</reference>
<dbReference type="InterPro" id="IPR010104">
    <property type="entry name" value="TonB_rcpt_bac"/>
</dbReference>
<dbReference type="RefSeq" id="WP_246331552.1">
    <property type="nucleotide sequence ID" value="NZ_JACIDA010000001.1"/>
</dbReference>
<dbReference type="InterPro" id="IPR011662">
    <property type="entry name" value="Secretin/TonB_short_N"/>
</dbReference>
<proteinExistence type="inferred from homology"/>
<dbReference type="Proteomes" id="UP000532936">
    <property type="component" value="Unassembled WGS sequence"/>
</dbReference>
<evidence type="ECO:0000256" key="7">
    <source>
        <dbReference type="RuleBase" id="RU003357"/>
    </source>
</evidence>
<dbReference type="SUPFAM" id="SSF56935">
    <property type="entry name" value="Porins"/>
    <property type="match status" value="1"/>
</dbReference>
<dbReference type="GO" id="GO:0006826">
    <property type="term" value="P:iron ion transport"/>
    <property type="evidence" value="ECO:0007669"/>
    <property type="project" value="UniProtKB-KW"/>
</dbReference>
<evidence type="ECO:0000256" key="3">
    <source>
        <dbReference type="ARBA" id="ARBA00022496"/>
    </source>
</evidence>
<dbReference type="InterPro" id="IPR036942">
    <property type="entry name" value="Beta-barrel_TonB_sf"/>
</dbReference>
<keyword evidence="7" id="KW-0798">TonB box</keyword>
<protein>
    <submittedName>
        <fullName evidence="9">TonB-dependent receptor</fullName>
    </submittedName>
</protein>
<evidence type="ECO:0000313" key="9">
    <source>
        <dbReference type="EMBL" id="MBB3871458.1"/>
    </source>
</evidence>
<evidence type="ECO:0000256" key="2">
    <source>
        <dbReference type="ARBA" id="ARBA00022448"/>
    </source>
</evidence>
<organism evidence="9 10">
    <name type="scientific">Brevundimonas mediterranea</name>
    <dbReference type="NCBI Taxonomy" id="74329"/>
    <lineage>
        <taxon>Bacteria</taxon>
        <taxon>Pseudomonadati</taxon>
        <taxon>Pseudomonadota</taxon>
        <taxon>Alphaproteobacteria</taxon>
        <taxon>Caulobacterales</taxon>
        <taxon>Caulobacteraceae</taxon>
        <taxon>Brevundimonas</taxon>
    </lineage>
</organism>
<keyword evidence="6" id="KW-0998">Cell outer membrane</keyword>
<sequence>MKPFAPSTPLGARRVVVAGAVVSVLVGGGWAGTAHAQDGTRTFDIPAQDARRALVDLCVAAGCELAFVAPPGETRRSRAVRGRMTWRAAVGRMLDGAGLQYRFIGARGVRVWAASSAPDRAQPIAPTELEEVTVIGRLSEQIEESLRRKRNADVISDSASSTRIGELPAANLAEALQRVPGVAIEREVGEGQFVSVRGLGPLFQSVTLNGAPVAFNENIRNSTQSGRQFRFRALSADLLAGAQLTKSATPDLIEGGIGSNINIETVGGLDGDPFLSLRIGGAGEARLQDPRLDLSLAGRLVSDDGDWGLVGGLSQEGRSVLYDRFQIQRYLPVIIDGEQVVAPSDVRTTVEQEDRLRRSLFLGGEWRATPSVHLRFDSLVSTFDNAIREDRIVYGLGKLLEAADAQATITDGVVSAGAVQSGTIDNNTEFSDQAHLNIVVSGTARVMVGAWRFQPRVSLSRARSKLDTPLERLSFSARVSPSYSFDVGDAASVRKAALLQTDFDLGDSSALKWQKLGVRAIASVDDDATALIDIGRTADVRIGGLSLFDFRFGGQVSDRSRDYQRRDREAALRPEAVLTSDFFRSRVQDDVFDALIGRHPGDWVVADFASLQTAFILPGESDSIVVSPGDLKPTGADLQNSYRVGERVGAVYGRIDFEGDAGAASFFGNLGLRLVATRTAVDGALLTTDDKGVAAIRNVSHTGSDIRLLPSLNIAFDLDQGRRLRLAASRTMTRPSLADLRLATAPASSLVSSIYERGQAEIDDPSPGSLFVGVGGNPDLDPYMSTNLDVSYEWTFPQGALSIAAFHKTIDDFIGLVAAPEMLVFETQAGPLVRAEVLMSRPANLGRAISQGLEISLHRRLPSGFGLWASGTWTDGHGPGRRSLAGVSRLAYSINPFFERGPIAIGLSWSWRSAFRSEADMQGGGVSDFTVADAGYLDAQASFDIGSGGELVIAASNLTDTTDLAYEHDTRRLLQLGRVGPSVTASLRWSL</sequence>
<dbReference type="Gene3D" id="2.40.170.20">
    <property type="entry name" value="TonB-dependent receptor, beta-barrel domain"/>
    <property type="match status" value="1"/>
</dbReference>
<keyword evidence="3" id="KW-0406">Ion transport</keyword>
<dbReference type="InterPro" id="IPR012910">
    <property type="entry name" value="Plug_dom"/>
</dbReference>
<dbReference type="SMART" id="SM00965">
    <property type="entry name" value="STN"/>
    <property type="match status" value="1"/>
</dbReference>
<feature type="domain" description="Secretin/TonB short N-terminal" evidence="8">
    <location>
        <begin position="65"/>
        <end position="114"/>
    </location>
</feature>
<evidence type="ECO:0000256" key="6">
    <source>
        <dbReference type="ARBA" id="ARBA00023237"/>
    </source>
</evidence>
<evidence type="ECO:0000313" key="10">
    <source>
        <dbReference type="Proteomes" id="UP000532936"/>
    </source>
</evidence>
<evidence type="ECO:0000256" key="1">
    <source>
        <dbReference type="ARBA" id="ARBA00004442"/>
    </source>
</evidence>
<dbReference type="InterPro" id="IPR000531">
    <property type="entry name" value="Beta-barrel_TonB"/>
</dbReference>
<dbReference type="Gene3D" id="3.55.50.30">
    <property type="match status" value="1"/>
</dbReference>
<comment type="similarity">
    <text evidence="7">Belongs to the TonB-dependent receptor family.</text>
</comment>
<comment type="caution">
    <text evidence="9">The sequence shown here is derived from an EMBL/GenBank/DDBJ whole genome shotgun (WGS) entry which is preliminary data.</text>
</comment>
<accession>A0A7W6A1D6</accession>
<dbReference type="PANTHER" id="PTHR40980">
    <property type="entry name" value="PLUG DOMAIN-CONTAINING PROTEIN"/>
    <property type="match status" value="1"/>
</dbReference>
<dbReference type="EMBL" id="JACIDA010000001">
    <property type="protein sequence ID" value="MBB3871458.1"/>
    <property type="molecule type" value="Genomic_DNA"/>
</dbReference>
<name>A0A7W6A1D6_9CAUL</name>
<evidence type="ECO:0000256" key="5">
    <source>
        <dbReference type="ARBA" id="ARBA00023136"/>
    </source>
</evidence>
<evidence type="ECO:0000256" key="4">
    <source>
        <dbReference type="ARBA" id="ARBA00023004"/>
    </source>
</evidence>
<keyword evidence="9" id="KW-0675">Receptor</keyword>
<gene>
    <name evidence="9" type="ORF">GGR11_000972</name>
</gene>
<keyword evidence="5 7" id="KW-0472">Membrane</keyword>